<reference evidence="2" key="1">
    <citation type="submission" date="2016-10" db="EMBL/GenBank/DDBJ databases">
        <authorList>
            <person name="Varghese N."/>
            <person name="Submissions S."/>
        </authorList>
    </citation>
    <scope>NUCLEOTIDE SEQUENCE [LARGE SCALE GENOMIC DNA]</scope>
    <source>
        <strain evidence="2">DSM 43163</strain>
    </source>
</reference>
<evidence type="ECO:0000313" key="1">
    <source>
        <dbReference type="EMBL" id="SEG45303.1"/>
    </source>
</evidence>
<keyword evidence="2" id="KW-1185">Reference proteome</keyword>
<evidence type="ECO:0000313" key="2">
    <source>
        <dbReference type="Proteomes" id="UP000236723"/>
    </source>
</evidence>
<organism evidence="1 2">
    <name type="scientific">Thermomonospora echinospora</name>
    <dbReference type="NCBI Taxonomy" id="1992"/>
    <lineage>
        <taxon>Bacteria</taxon>
        <taxon>Bacillati</taxon>
        <taxon>Actinomycetota</taxon>
        <taxon>Actinomycetes</taxon>
        <taxon>Streptosporangiales</taxon>
        <taxon>Thermomonosporaceae</taxon>
        <taxon>Thermomonospora</taxon>
    </lineage>
</organism>
<gene>
    <name evidence="1" type="ORF">SAMN04489712_105295</name>
</gene>
<dbReference type="AlphaFoldDB" id="A0A1H6A999"/>
<dbReference type="Proteomes" id="UP000236723">
    <property type="component" value="Unassembled WGS sequence"/>
</dbReference>
<dbReference type="EMBL" id="FNVO01000005">
    <property type="protein sequence ID" value="SEG45303.1"/>
    <property type="molecule type" value="Genomic_DNA"/>
</dbReference>
<sequence>MSDDALVYRVDAAPPERWCEAAIHGDHPIPAVVRTPERELWCAIHWWPREGDLKREGWTVEYSPAAQARLALGRLGIV</sequence>
<dbReference type="OrthoDB" id="3548944at2"/>
<protein>
    <submittedName>
        <fullName evidence="1">Uncharacterized protein</fullName>
    </submittedName>
</protein>
<name>A0A1H6A999_9ACTN</name>
<proteinExistence type="predicted"/>
<accession>A0A1H6A999</accession>
<dbReference type="RefSeq" id="WP_103938269.1">
    <property type="nucleotide sequence ID" value="NZ_FNVO01000005.1"/>
</dbReference>